<name>A0ABV6YJY8_UNCEI</name>
<dbReference type="EMBL" id="JBHPKH010000026">
    <property type="protein sequence ID" value="MFC1572639.1"/>
    <property type="molecule type" value="Genomic_DNA"/>
</dbReference>
<keyword evidence="2" id="KW-1185">Reference proteome</keyword>
<dbReference type="Proteomes" id="UP001593833">
    <property type="component" value="Unassembled WGS sequence"/>
</dbReference>
<comment type="caution">
    <text evidence="1">The sequence shown here is derived from an EMBL/GenBank/DDBJ whole genome shotgun (WGS) entry which is preliminary data.</text>
</comment>
<evidence type="ECO:0000313" key="2">
    <source>
        <dbReference type="Proteomes" id="UP001593833"/>
    </source>
</evidence>
<proteinExistence type="predicted"/>
<organism evidence="1 2">
    <name type="scientific">Eiseniibacteriota bacterium</name>
    <dbReference type="NCBI Taxonomy" id="2212470"/>
    <lineage>
        <taxon>Bacteria</taxon>
        <taxon>Candidatus Eiseniibacteriota</taxon>
    </lineage>
</organism>
<evidence type="ECO:0000313" key="1">
    <source>
        <dbReference type="EMBL" id="MFC1572639.1"/>
    </source>
</evidence>
<protein>
    <recommendedName>
        <fullName evidence="3">LPXTG cell wall anchor domain-containing protein</fullName>
    </recommendedName>
</protein>
<reference evidence="1 2" key="1">
    <citation type="submission" date="2024-09" db="EMBL/GenBank/DDBJ databases">
        <authorList>
            <person name="D'Angelo T."/>
        </authorList>
    </citation>
    <scope>NUCLEOTIDE SEQUENCE [LARGE SCALE GENOMIC DNA]</scope>
    <source>
        <strain evidence="1">SAG AM-320-E07</strain>
    </source>
</reference>
<gene>
    <name evidence="1" type="ORF">ACFL6M_03465</name>
</gene>
<sequence>MVALTLLLVAVGAMVLRRRYDTPRTG</sequence>
<evidence type="ECO:0008006" key="3">
    <source>
        <dbReference type="Google" id="ProtNLM"/>
    </source>
</evidence>
<accession>A0ABV6YJY8</accession>